<keyword evidence="4" id="KW-1185">Reference proteome</keyword>
<dbReference type="PANTHER" id="PTHR46268">
    <property type="entry name" value="STRESS RESPONSE PROTEIN NHAX"/>
    <property type="match status" value="1"/>
</dbReference>
<dbReference type="InterPro" id="IPR006016">
    <property type="entry name" value="UspA"/>
</dbReference>
<reference evidence="4" key="1">
    <citation type="submission" date="2017-05" db="EMBL/GenBank/DDBJ databases">
        <authorList>
            <person name="Rodrigo-Torres L."/>
            <person name="Arahal R. D."/>
            <person name="Lucena T."/>
        </authorList>
    </citation>
    <scope>NUCLEOTIDE SEQUENCE [LARGE SCALE GENOMIC DNA]</scope>
    <source>
        <strain evidence="4">CECT 8489</strain>
    </source>
</reference>
<dbReference type="Pfam" id="PF00582">
    <property type="entry name" value="Usp"/>
    <property type="match status" value="1"/>
</dbReference>
<dbReference type="InterPro" id="IPR006015">
    <property type="entry name" value="Universal_stress_UspA"/>
</dbReference>
<name>A0A238J4I9_9RHOB</name>
<dbReference type="SUPFAM" id="SSF52402">
    <property type="entry name" value="Adenine nucleotide alpha hydrolases-like"/>
    <property type="match status" value="1"/>
</dbReference>
<evidence type="ECO:0000313" key="3">
    <source>
        <dbReference type="EMBL" id="SMX25618.1"/>
    </source>
</evidence>
<dbReference type="RefSeq" id="WP_093975802.1">
    <property type="nucleotide sequence ID" value="NZ_FXXQ01000020.1"/>
</dbReference>
<evidence type="ECO:0000313" key="4">
    <source>
        <dbReference type="Proteomes" id="UP000201838"/>
    </source>
</evidence>
<dbReference type="PANTHER" id="PTHR46268:SF6">
    <property type="entry name" value="UNIVERSAL STRESS PROTEIN UP12"/>
    <property type="match status" value="1"/>
</dbReference>
<protein>
    <submittedName>
        <fullName evidence="3">Universal stress protein F</fullName>
    </submittedName>
</protein>
<organism evidence="3 4">
    <name type="scientific">Boseongicola aestuarii</name>
    <dbReference type="NCBI Taxonomy" id="1470561"/>
    <lineage>
        <taxon>Bacteria</taxon>
        <taxon>Pseudomonadati</taxon>
        <taxon>Pseudomonadota</taxon>
        <taxon>Alphaproteobacteria</taxon>
        <taxon>Rhodobacterales</taxon>
        <taxon>Paracoccaceae</taxon>
        <taxon>Boseongicola</taxon>
    </lineage>
</organism>
<evidence type="ECO:0000259" key="2">
    <source>
        <dbReference type="Pfam" id="PF00582"/>
    </source>
</evidence>
<dbReference type="EMBL" id="FXXQ01000020">
    <property type="protein sequence ID" value="SMX25618.1"/>
    <property type="molecule type" value="Genomic_DNA"/>
</dbReference>
<dbReference type="OrthoDB" id="9792500at2"/>
<dbReference type="Gene3D" id="3.40.50.620">
    <property type="entry name" value="HUPs"/>
    <property type="match status" value="1"/>
</dbReference>
<dbReference type="Proteomes" id="UP000201838">
    <property type="component" value="Unassembled WGS sequence"/>
</dbReference>
<proteinExistence type="inferred from homology"/>
<evidence type="ECO:0000256" key="1">
    <source>
        <dbReference type="ARBA" id="ARBA00008791"/>
    </source>
</evidence>
<dbReference type="PRINTS" id="PR01438">
    <property type="entry name" value="UNVRSLSTRESS"/>
</dbReference>
<sequence>MYSRILVPVDLNNADKLSKALSLAGRTAQADSAEVLYVDVVDAVPTMSARTEGDRMEVRLKDFVADQAKQYDIKANDHVALRGDLHLNVGADIIKAAKEADCDLIVMASHMPGLKDHIFSSNAGYVASHAPMTVYVVR</sequence>
<gene>
    <name evidence="3" type="primary">uspF_4</name>
    <name evidence="3" type="ORF">BOA8489_03762</name>
</gene>
<comment type="similarity">
    <text evidence="1">Belongs to the universal stress protein A family.</text>
</comment>
<dbReference type="InterPro" id="IPR014729">
    <property type="entry name" value="Rossmann-like_a/b/a_fold"/>
</dbReference>
<feature type="domain" description="UspA" evidence="2">
    <location>
        <begin position="1"/>
        <end position="138"/>
    </location>
</feature>
<dbReference type="CDD" id="cd00293">
    <property type="entry name" value="USP-like"/>
    <property type="match status" value="1"/>
</dbReference>
<accession>A0A238J4I9</accession>
<dbReference type="AlphaFoldDB" id="A0A238J4I9"/>